<dbReference type="CDD" id="cd04745">
    <property type="entry name" value="LbH_paaY_like"/>
    <property type="match status" value="1"/>
</dbReference>
<proteinExistence type="predicted"/>
<dbReference type="InterPro" id="IPR001451">
    <property type="entry name" value="Hexapep"/>
</dbReference>
<dbReference type="SUPFAM" id="SSF51161">
    <property type="entry name" value="Trimeric LpxA-like enzymes"/>
    <property type="match status" value="1"/>
</dbReference>
<dbReference type="EMBL" id="PYGD01000009">
    <property type="protein sequence ID" value="PSK90085.1"/>
    <property type="molecule type" value="Genomic_DNA"/>
</dbReference>
<sequence length="242" mass="26375">MALLKYVKTRILRGIVLKVACNNEWPAAIRLLQFLTFAQNILLQMVYAFKGFIPVVHPSSFIHPLATVTGNVVIGRNVYIGPGCALRGDWGGIEIADGCNVQENCTIHMFPGVTTRLEEGAHIGHGAIIHGAHIGRNAMVGMNAVVMDDVEVGDECIIGALSLVTANTILPPRSLVVGNPGKIIKEVSDDMIAWKTKGTRLYQALPADMQQFWQACDPLSEMPADRPAQESLYETWNKIKGS</sequence>
<dbReference type="AlphaFoldDB" id="A0A2P8CYN2"/>
<dbReference type="Pfam" id="PF00132">
    <property type="entry name" value="Hexapep"/>
    <property type="match status" value="2"/>
</dbReference>
<gene>
    <name evidence="1" type="ORF">B0I18_10991</name>
</gene>
<dbReference type="Proteomes" id="UP000240572">
    <property type="component" value="Unassembled WGS sequence"/>
</dbReference>
<evidence type="ECO:0000313" key="2">
    <source>
        <dbReference type="Proteomes" id="UP000240572"/>
    </source>
</evidence>
<name>A0A2P8CYN2_9BACT</name>
<comment type="caution">
    <text evidence="1">The sequence shown here is derived from an EMBL/GenBank/DDBJ whole genome shotgun (WGS) entry which is preliminary data.</text>
</comment>
<reference evidence="1 2" key="1">
    <citation type="submission" date="2018-03" db="EMBL/GenBank/DDBJ databases">
        <title>Genomic Encyclopedia of Type Strains, Phase III (KMG-III): the genomes of soil and plant-associated and newly described type strains.</title>
        <authorList>
            <person name="Whitman W."/>
        </authorList>
    </citation>
    <scope>NUCLEOTIDE SEQUENCE [LARGE SCALE GENOMIC DNA]</scope>
    <source>
        <strain evidence="1 2">CGMCC 1.12700</strain>
    </source>
</reference>
<protein>
    <submittedName>
        <fullName evidence="1">Phenylacetic acid degradation protein/carnitine operon protein CaiE</fullName>
    </submittedName>
</protein>
<dbReference type="InterPro" id="IPR011004">
    <property type="entry name" value="Trimer_LpxA-like_sf"/>
</dbReference>
<keyword evidence="2" id="KW-1185">Reference proteome</keyword>
<evidence type="ECO:0000313" key="1">
    <source>
        <dbReference type="EMBL" id="PSK90085.1"/>
    </source>
</evidence>
<dbReference type="PANTHER" id="PTHR13061:SF29">
    <property type="entry name" value="GAMMA CARBONIC ANHYDRASE-LIKE 1, MITOCHONDRIAL-RELATED"/>
    <property type="match status" value="1"/>
</dbReference>
<dbReference type="PANTHER" id="PTHR13061">
    <property type="entry name" value="DYNACTIN SUBUNIT P25"/>
    <property type="match status" value="1"/>
</dbReference>
<dbReference type="Gene3D" id="2.160.10.10">
    <property type="entry name" value="Hexapeptide repeat proteins"/>
    <property type="match status" value="1"/>
</dbReference>
<accession>A0A2P8CYN2</accession>
<dbReference type="InterPro" id="IPR050484">
    <property type="entry name" value="Transf_Hexapept/Carb_Anhydrase"/>
</dbReference>
<organism evidence="1 2">
    <name type="scientific">Taibaiella chishuiensis</name>
    <dbReference type="NCBI Taxonomy" id="1434707"/>
    <lineage>
        <taxon>Bacteria</taxon>
        <taxon>Pseudomonadati</taxon>
        <taxon>Bacteroidota</taxon>
        <taxon>Chitinophagia</taxon>
        <taxon>Chitinophagales</taxon>
        <taxon>Chitinophagaceae</taxon>
        <taxon>Taibaiella</taxon>
    </lineage>
</organism>